<evidence type="ECO:0000313" key="2">
    <source>
        <dbReference type="EMBL" id="SFS77275.1"/>
    </source>
</evidence>
<dbReference type="AlphaFoldDB" id="A0A1I6SK01"/>
<dbReference type="Gene3D" id="3.10.180.10">
    <property type="entry name" value="2,3-Dihydroxybiphenyl 1,2-Dioxygenase, domain 1"/>
    <property type="match status" value="1"/>
</dbReference>
<feature type="domain" description="PhnB-like" evidence="1">
    <location>
        <begin position="4"/>
        <end position="121"/>
    </location>
</feature>
<dbReference type="EMBL" id="FOZV01000005">
    <property type="protein sequence ID" value="SFS77275.1"/>
    <property type="molecule type" value="Genomic_DNA"/>
</dbReference>
<dbReference type="OrthoDB" id="9806473at2"/>
<keyword evidence="2" id="KW-0489">Methyltransferase</keyword>
<dbReference type="GO" id="GO:0008168">
    <property type="term" value="F:methyltransferase activity"/>
    <property type="evidence" value="ECO:0007669"/>
    <property type="project" value="UniProtKB-KW"/>
</dbReference>
<dbReference type="InterPro" id="IPR009725">
    <property type="entry name" value="3_dmu_93_MTrfase"/>
</dbReference>
<dbReference type="PANTHER" id="PTHR33990">
    <property type="entry name" value="PROTEIN YJDN-RELATED"/>
    <property type="match status" value="1"/>
</dbReference>
<dbReference type="CDD" id="cd06588">
    <property type="entry name" value="PhnB_like"/>
    <property type="match status" value="1"/>
</dbReference>
<dbReference type="InterPro" id="IPR028973">
    <property type="entry name" value="PhnB-like"/>
</dbReference>
<reference evidence="3" key="1">
    <citation type="submission" date="2016-10" db="EMBL/GenBank/DDBJ databases">
        <authorList>
            <person name="Varghese N."/>
            <person name="Submissions S."/>
        </authorList>
    </citation>
    <scope>NUCLEOTIDE SEQUENCE [LARGE SCALE GENOMIC DNA]</scope>
    <source>
        <strain evidence="3">CGMCC 1.10683</strain>
    </source>
</reference>
<dbReference type="STRING" id="871741.SAMN05192570_2508"/>
<keyword evidence="2" id="KW-0830">Ubiquinone</keyword>
<dbReference type="PANTHER" id="PTHR33990:SF2">
    <property type="entry name" value="PHNB-LIKE DOMAIN-CONTAINING PROTEIN"/>
    <property type="match status" value="1"/>
</dbReference>
<name>A0A1I6SK01_9CAUL</name>
<dbReference type="SUPFAM" id="SSF54593">
    <property type="entry name" value="Glyoxalase/Bleomycin resistance protein/Dihydroxybiphenyl dioxygenase"/>
    <property type="match status" value="1"/>
</dbReference>
<dbReference type="InterPro" id="IPR029068">
    <property type="entry name" value="Glyas_Bleomycin-R_OHBP_Dase"/>
</dbReference>
<proteinExistence type="predicted"/>
<evidence type="ECO:0000259" key="1">
    <source>
        <dbReference type="Pfam" id="PF06983"/>
    </source>
</evidence>
<dbReference type="RefSeq" id="WP_092311199.1">
    <property type="nucleotide sequence ID" value="NZ_FOZV01000005.1"/>
</dbReference>
<dbReference type="PIRSF" id="PIRSF021700">
    <property type="entry name" value="3_dmu_93_MTrfase"/>
    <property type="match status" value="1"/>
</dbReference>
<evidence type="ECO:0000313" key="3">
    <source>
        <dbReference type="Proteomes" id="UP000198788"/>
    </source>
</evidence>
<keyword evidence="3" id="KW-1185">Reference proteome</keyword>
<dbReference type="Pfam" id="PF06983">
    <property type="entry name" value="3-dmu-9_3-mt"/>
    <property type="match status" value="1"/>
</dbReference>
<organism evidence="2 3">
    <name type="scientific">Brevundimonas viscosa</name>
    <dbReference type="NCBI Taxonomy" id="871741"/>
    <lineage>
        <taxon>Bacteria</taxon>
        <taxon>Pseudomonadati</taxon>
        <taxon>Pseudomonadota</taxon>
        <taxon>Alphaproteobacteria</taxon>
        <taxon>Caulobacterales</taxon>
        <taxon>Caulobacteraceae</taxon>
        <taxon>Brevundimonas</taxon>
    </lineage>
</organism>
<sequence length="163" mass="17872">MTDKIVPCIWYDQGQARAAAEFYVSLGLPDSRIDRIVPGPADNPSGRAGEDLVVEFTLAGRPYLGLNGGPQFPQTEAVSFIILTDDQVETDRLWDAIVGAGGQESMCGWCKDRWGVSWQITPRRLMAFYDDPNPARTRAAFEAMMQMRKIDISALEAAADSAG</sequence>
<accession>A0A1I6SK01</accession>
<dbReference type="GO" id="GO:0032259">
    <property type="term" value="P:methylation"/>
    <property type="evidence" value="ECO:0007669"/>
    <property type="project" value="UniProtKB-KW"/>
</dbReference>
<protein>
    <submittedName>
        <fullName evidence="2">Glyoxalase superfamily enzyme, possibly 3-demethylubiquinone-9 3-methyltransferase</fullName>
    </submittedName>
</protein>
<keyword evidence="2" id="KW-0808">Transferase</keyword>
<dbReference type="Proteomes" id="UP000198788">
    <property type="component" value="Unassembled WGS sequence"/>
</dbReference>
<gene>
    <name evidence="2" type="ORF">SAMN05192570_2508</name>
</gene>